<dbReference type="InterPro" id="IPR000276">
    <property type="entry name" value="GPCR_Rhodpsn"/>
</dbReference>
<dbReference type="GO" id="GO:0016020">
    <property type="term" value="C:membrane"/>
    <property type="evidence" value="ECO:0007669"/>
    <property type="project" value="UniProtKB-SubCell"/>
</dbReference>
<keyword evidence="9" id="KW-0716">Sensory transduction</keyword>
<evidence type="ECO:0000256" key="8">
    <source>
        <dbReference type="ARBA" id="ARBA00023224"/>
    </source>
</evidence>
<keyword evidence="8 10" id="KW-0807">Transducer</keyword>
<evidence type="ECO:0000256" key="6">
    <source>
        <dbReference type="ARBA" id="ARBA00023136"/>
    </source>
</evidence>
<evidence type="ECO:0000256" key="7">
    <source>
        <dbReference type="ARBA" id="ARBA00023170"/>
    </source>
</evidence>
<reference evidence="13 14" key="2">
    <citation type="submission" date="2019-01" db="EMBL/GenBank/DDBJ databases">
        <title>The decoding of complex shrimp genome reveals the adaptation for benthos swimmer, frequently molting mechanism and breeding impact on genome.</title>
        <authorList>
            <person name="Sun Y."/>
            <person name="Gao Y."/>
            <person name="Yu Y."/>
        </authorList>
    </citation>
    <scope>NUCLEOTIDE SEQUENCE [LARGE SCALE GENOMIC DNA]</scope>
    <source>
        <tissue evidence="13">Muscle</tissue>
    </source>
</reference>
<accession>A0A3R7MHJ5</accession>
<evidence type="ECO:0000256" key="2">
    <source>
        <dbReference type="ARBA" id="ARBA00010663"/>
    </source>
</evidence>
<keyword evidence="3 10" id="KW-0812">Transmembrane</keyword>
<evidence type="ECO:0000256" key="9">
    <source>
        <dbReference type="ARBA" id="ARBA00023305"/>
    </source>
</evidence>
<evidence type="ECO:0000313" key="14">
    <source>
        <dbReference type="Proteomes" id="UP000283509"/>
    </source>
</evidence>
<feature type="transmembrane region" description="Helical" evidence="11">
    <location>
        <begin position="12"/>
        <end position="36"/>
    </location>
</feature>
<protein>
    <submittedName>
        <fullName evidence="13">Putative rhodopsin-like</fullName>
    </submittedName>
</protein>
<dbReference type="SUPFAM" id="SSF81321">
    <property type="entry name" value="Family A G protein-coupled receptor-like"/>
    <property type="match status" value="1"/>
</dbReference>
<comment type="similarity">
    <text evidence="2 10">Belongs to the G-protein coupled receptor 1 family.</text>
</comment>
<evidence type="ECO:0000259" key="12">
    <source>
        <dbReference type="PROSITE" id="PS50262"/>
    </source>
</evidence>
<evidence type="ECO:0000256" key="4">
    <source>
        <dbReference type="ARBA" id="ARBA00022989"/>
    </source>
</evidence>
<reference evidence="13 14" key="1">
    <citation type="submission" date="2018-04" db="EMBL/GenBank/DDBJ databases">
        <authorList>
            <person name="Zhang X."/>
            <person name="Yuan J."/>
            <person name="Li F."/>
            <person name="Xiang J."/>
        </authorList>
    </citation>
    <scope>NUCLEOTIDE SEQUENCE [LARGE SCALE GENOMIC DNA]</scope>
    <source>
        <tissue evidence="13">Muscle</tissue>
    </source>
</reference>
<evidence type="ECO:0000256" key="11">
    <source>
        <dbReference type="SAM" id="Phobius"/>
    </source>
</evidence>
<dbReference type="PRINTS" id="PR00237">
    <property type="entry name" value="GPCRRHODOPSN"/>
</dbReference>
<keyword evidence="4 11" id="KW-1133">Transmembrane helix</keyword>
<dbReference type="Proteomes" id="UP000283509">
    <property type="component" value="Unassembled WGS sequence"/>
</dbReference>
<keyword evidence="9" id="KW-0844">Vision</keyword>
<feature type="domain" description="G-protein coupled receptors family 1 profile" evidence="12">
    <location>
        <begin position="1"/>
        <end position="236"/>
    </location>
</feature>
<organism evidence="13 14">
    <name type="scientific">Penaeus vannamei</name>
    <name type="common">Whiteleg shrimp</name>
    <name type="synonym">Litopenaeus vannamei</name>
    <dbReference type="NCBI Taxonomy" id="6689"/>
    <lineage>
        <taxon>Eukaryota</taxon>
        <taxon>Metazoa</taxon>
        <taxon>Ecdysozoa</taxon>
        <taxon>Arthropoda</taxon>
        <taxon>Crustacea</taxon>
        <taxon>Multicrustacea</taxon>
        <taxon>Malacostraca</taxon>
        <taxon>Eumalacostraca</taxon>
        <taxon>Eucarida</taxon>
        <taxon>Decapoda</taxon>
        <taxon>Dendrobranchiata</taxon>
        <taxon>Penaeoidea</taxon>
        <taxon>Penaeidae</taxon>
        <taxon>Penaeus</taxon>
    </lineage>
</organism>
<dbReference type="PROSITE" id="PS50262">
    <property type="entry name" value="G_PROTEIN_RECEP_F1_2"/>
    <property type="match status" value="1"/>
</dbReference>
<feature type="transmembrane region" description="Helical" evidence="11">
    <location>
        <begin position="184"/>
        <end position="204"/>
    </location>
</feature>
<feature type="transmembrane region" description="Helical" evidence="11">
    <location>
        <begin position="101"/>
        <end position="129"/>
    </location>
</feature>
<sequence length="522" mass="58230">MFSLWPPGCSIYGGGVGLLGLVSIVTLSWIAVERFIVIRTSSATSKWRITRFSQEIIIFIWIYCSALALPPFFGWSAYVPEGLMTSCSWDYITRTASNRAYYVYLLLGGFVIPVAAIICCYSYILVALFQHSQVLSGFRSCSLWALPVASGFESLSWRRMLYFLQEMRWSAPARRNDLRTAQMVLTLIMLFTISWSPYATVSLIGQFGDLSLLTPWVSTLPALFAKASVIYNPIVYGMSHPHFRSSLQHLFSSVTSTHQQMHHKPSTAARHVSVNSVLALPDESPRRHWHSDSAGIPAYYKAVNLRKASVTTATANGESYACLLAPDVTALANGDCPNLSEPDLLRHDDRVIPAHLVTYTAYHREKRRFLRSALFCSESSLERYDRRHQSQRYGRHTYVGGGGGLMPTTTPNCVLEQTGPDTWDHVALLEPSLPLRHDSGNLSVGSASPDPRRVSFSTVCSRSPRLSISKLNGARPHRHNNCCQCAASDLAQTVTVATMNNRRRSSTIHVCLRGNLHQFMDV</sequence>
<dbReference type="Gene3D" id="1.20.1070.10">
    <property type="entry name" value="Rhodopsin 7-helix transmembrane proteins"/>
    <property type="match status" value="1"/>
</dbReference>
<dbReference type="PANTHER" id="PTHR24240">
    <property type="entry name" value="OPSIN"/>
    <property type="match status" value="1"/>
</dbReference>
<dbReference type="InterPro" id="IPR050125">
    <property type="entry name" value="GPCR_opsins"/>
</dbReference>
<dbReference type="GO" id="GO:0007601">
    <property type="term" value="P:visual perception"/>
    <property type="evidence" value="ECO:0007669"/>
    <property type="project" value="UniProtKB-KW"/>
</dbReference>
<evidence type="ECO:0000313" key="13">
    <source>
        <dbReference type="EMBL" id="ROT82707.1"/>
    </source>
</evidence>
<comment type="subcellular location">
    <subcellularLocation>
        <location evidence="1">Membrane</location>
        <topology evidence="1">Multi-pass membrane protein</topology>
    </subcellularLocation>
</comment>
<dbReference type="EMBL" id="QCYY01000783">
    <property type="protein sequence ID" value="ROT82707.1"/>
    <property type="molecule type" value="Genomic_DNA"/>
</dbReference>
<dbReference type="InterPro" id="IPR017452">
    <property type="entry name" value="GPCR_Rhodpsn_7TM"/>
</dbReference>
<feature type="transmembrane region" description="Helical" evidence="11">
    <location>
        <begin position="56"/>
        <end position="78"/>
    </location>
</feature>
<gene>
    <name evidence="13" type="ORF">C7M84_024118</name>
</gene>
<keyword evidence="5 10" id="KW-0297">G-protein coupled receptor</keyword>
<dbReference type="GO" id="GO:0004930">
    <property type="term" value="F:G protein-coupled receptor activity"/>
    <property type="evidence" value="ECO:0007669"/>
    <property type="project" value="UniProtKB-KW"/>
</dbReference>
<evidence type="ECO:0000256" key="10">
    <source>
        <dbReference type="RuleBase" id="RU000688"/>
    </source>
</evidence>
<dbReference type="Pfam" id="PF00001">
    <property type="entry name" value="7tm_1"/>
    <property type="match status" value="1"/>
</dbReference>
<dbReference type="AlphaFoldDB" id="A0A3R7MHJ5"/>
<comment type="caution">
    <text evidence="13">The sequence shown here is derived from an EMBL/GenBank/DDBJ whole genome shotgun (WGS) entry which is preliminary data.</text>
</comment>
<proteinExistence type="inferred from homology"/>
<evidence type="ECO:0000256" key="1">
    <source>
        <dbReference type="ARBA" id="ARBA00004141"/>
    </source>
</evidence>
<name>A0A3R7MHJ5_PENVA</name>
<evidence type="ECO:0000256" key="3">
    <source>
        <dbReference type="ARBA" id="ARBA00022692"/>
    </source>
</evidence>
<dbReference type="PROSITE" id="PS00237">
    <property type="entry name" value="G_PROTEIN_RECEP_F1_1"/>
    <property type="match status" value="1"/>
</dbReference>
<keyword evidence="7 10" id="KW-0675">Receptor</keyword>
<keyword evidence="6 11" id="KW-0472">Membrane</keyword>
<keyword evidence="14" id="KW-1185">Reference proteome</keyword>
<evidence type="ECO:0000256" key="5">
    <source>
        <dbReference type="ARBA" id="ARBA00023040"/>
    </source>
</evidence>
<dbReference type="OrthoDB" id="2105199at2759"/>